<evidence type="ECO:0000256" key="15">
    <source>
        <dbReference type="ARBA" id="ARBA00023273"/>
    </source>
</evidence>
<comment type="subcellular location">
    <subcellularLocation>
        <location evidence="3">Cell projection</location>
        <location evidence="3">Ruffle membrane</location>
    </subcellularLocation>
    <subcellularLocation>
        <location evidence="1">Cytoplasm</location>
    </subcellularLocation>
    <subcellularLocation>
        <location evidence="4">Mitochondrion inner membrane</location>
        <topology evidence="4">Peripheral membrane protein</topology>
    </subcellularLocation>
    <subcellularLocation>
        <location evidence="2">Mitochondrion intermembrane space</location>
    </subcellularLocation>
</comment>
<evidence type="ECO:0000256" key="12">
    <source>
        <dbReference type="ARBA" id="ARBA00023098"/>
    </source>
</evidence>
<evidence type="ECO:0000256" key="2">
    <source>
        <dbReference type="ARBA" id="ARBA00004569"/>
    </source>
</evidence>
<evidence type="ECO:0000256" key="13">
    <source>
        <dbReference type="ARBA" id="ARBA00023128"/>
    </source>
</evidence>
<dbReference type="KEGG" id="pgut:117676287"/>
<dbReference type="InterPro" id="IPR029069">
    <property type="entry name" value="HotDog_dom_sf"/>
</dbReference>
<keyword evidence="15" id="KW-0966">Cell projection</keyword>
<evidence type="ECO:0000256" key="5">
    <source>
        <dbReference type="ARBA" id="ARBA00022475"/>
    </source>
</evidence>
<evidence type="ECO:0000256" key="3">
    <source>
        <dbReference type="ARBA" id="ARBA00004632"/>
    </source>
</evidence>
<dbReference type="GO" id="GO:0016787">
    <property type="term" value="F:hydrolase activity"/>
    <property type="evidence" value="ECO:0007669"/>
    <property type="project" value="UniProtKB-KW"/>
</dbReference>
<evidence type="ECO:0000256" key="25">
    <source>
        <dbReference type="ARBA" id="ARBA00048074"/>
    </source>
</evidence>
<organism evidence="28 31">
    <name type="scientific">Pantherophis guttatus</name>
    <name type="common">Corn snake</name>
    <name type="synonym">Elaphe guttata</name>
    <dbReference type="NCBI Taxonomy" id="94885"/>
    <lineage>
        <taxon>Eukaryota</taxon>
        <taxon>Metazoa</taxon>
        <taxon>Chordata</taxon>
        <taxon>Craniata</taxon>
        <taxon>Vertebrata</taxon>
        <taxon>Euteleostomi</taxon>
        <taxon>Lepidosauria</taxon>
        <taxon>Squamata</taxon>
        <taxon>Bifurcata</taxon>
        <taxon>Unidentata</taxon>
        <taxon>Episquamata</taxon>
        <taxon>Toxicofera</taxon>
        <taxon>Serpentes</taxon>
        <taxon>Colubroidea</taxon>
        <taxon>Colubridae</taxon>
        <taxon>Colubrinae</taxon>
        <taxon>Pantherophis</taxon>
    </lineage>
</organism>
<dbReference type="GO" id="GO:0006631">
    <property type="term" value="P:fatty acid metabolic process"/>
    <property type="evidence" value="ECO:0007669"/>
    <property type="project" value="UniProtKB-KW"/>
</dbReference>
<evidence type="ECO:0000313" key="28">
    <source>
        <dbReference type="Proteomes" id="UP001652622"/>
    </source>
</evidence>
<dbReference type="InterPro" id="IPR052365">
    <property type="entry name" value="THEM4/THEM5_acyl-CoA_thioest"/>
</dbReference>
<comment type="catalytic activity">
    <reaction evidence="24">
        <text>decanoyl-CoA + H2O = decanoate + CoA + H(+)</text>
        <dbReference type="Rhea" id="RHEA:40059"/>
        <dbReference type="ChEBI" id="CHEBI:15377"/>
        <dbReference type="ChEBI" id="CHEBI:15378"/>
        <dbReference type="ChEBI" id="CHEBI:27689"/>
        <dbReference type="ChEBI" id="CHEBI:57287"/>
        <dbReference type="ChEBI" id="CHEBI:61430"/>
    </reaction>
    <physiologicalReaction direction="left-to-right" evidence="24">
        <dbReference type="Rhea" id="RHEA:40060"/>
    </physiologicalReaction>
</comment>
<keyword evidence="9" id="KW-0378">Hydrolase</keyword>
<dbReference type="PANTHER" id="PTHR12418:SF19">
    <property type="entry name" value="ACYL-COENZYME A THIOESTERASE THEM4"/>
    <property type="match status" value="1"/>
</dbReference>
<evidence type="ECO:0000256" key="21">
    <source>
        <dbReference type="ARBA" id="ARBA00043210"/>
    </source>
</evidence>
<dbReference type="Proteomes" id="UP001652622">
    <property type="component" value="Unplaced"/>
</dbReference>
<dbReference type="GeneID" id="117676287"/>
<evidence type="ECO:0000256" key="8">
    <source>
        <dbReference type="ARBA" id="ARBA00022792"/>
    </source>
</evidence>
<comment type="similarity">
    <text evidence="18">Belongs to the THEM4/THEM5 thioesterase family.</text>
</comment>
<dbReference type="CDD" id="cd03443">
    <property type="entry name" value="PaaI_thioesterase"/>
    <property type="match status" value="1"/>
</dbReference>
<dbReference type="InterPro" id="IPR006683">
    <property type="entry name" value="Thioestr_dom"/>
</dbReference>
<evidence type="ECO:0000256" key="18">
    <source>
        <dbReference type="ARBA" id="ARBA00038456"/>
    </source>
</evidence>
<evidence type="ECO:0000256" key="23">
    <source>
        <dbReference type="ARBA" id="ARBA00047734"/>
    </source>
</evidence>
<dbReference type="GO" id="GO:0005743">
    <property type="term" value="C:mitochondrial inner membrane"/>
    <property type="evidence" value="ECO:0007669"/>
    <property type="project" value="UniProtKB-SubCell"/>
</dbReference>
<dbReference type="GO" id="GO:0005758">
    <property type="term" value="C:mitochondrial intermembrane space"/>
    <property type="evidence" value="ECO:0007669"/>
    <property type="project" value="UniProtKB-SubCell"/>
</dbReference>
<dbReference type="SUPFAM" id="SSF54637">
    <property type="entry name" value="Thioesterase/thiol ester dehydrase-isomerase"/>
    <property type="match status" value="1"/>
</dbReference>
<keyword evidence="14" id="KW-0472">Membrane</keyword>
<evidence type="ECO:0000256" key="16">
    <source>
        <dbReference type="ARBA" id="ARBA00035852"/>
    </source>
</evidence>
<protein>
    <recommendedName>
        <fullName evidence="20">Acyl-coenzyme A thioesterase THEM4</fullName>
        <ecNumber evidence="19">3.1.2.2</ecNumber>
    </recommendedName>
    <alternativeName>
        <fullName evidence="21">Thioesterase superfamily member 4</fullName>
    </alternativeName>
</protein>
<proteinExistence type="inferred from homology"/>
<comment type="catalytic activity">
    <reaction evidence="26">
        <text>tetradecanoyl-CoA + H2O = tetradecanoate + CoA + H(+)</text>
        <dbReference type="Rhea" id="RHEA:40119"/>
        <dbReference type="ChEBI" id="CHEBI:15377"/>
        <dbReference type="ChEBI" id="CHEBI:15378"/>
        <dbReference type="ChEBI" id="CHEBI:30807"/>
        <dbReference type="ChEBI" id="CHEBI:57287"/>
        <dbReference type="ChEBI" id="CHEBI:57385"/>
    </reaction>
    <physiologicalReaction direction="left-to-right" evidence="26">
        <dbReference type="Rhea" id="RHEA:40120"/>
    </physiologicalReaction>
</comment>
<keyword evidence="28" id="KW-1185">Reference proteome</keyword>
<evidence type="ECO:0000256" key="14">
    <source>
        <dbReference type="ARBA" id="ARBA00023136"/>
    </source>
</evidence>
<evidence type="ECO:0000256" key="11">
    <source>
        <dbReference type="ARBA" id="ARBA00022946"/>
    </source>
</evidence>
<evidence type="ECO:0000313" key="30">
    <source>
        <dbReference type="RefSeq" id="XP_034291561.1"/>
    </source>
</evidence>
<comment type="catalytic activity">
    <reaction evidence="22">
        <text>octanoyl-CoA + H2O = octanoate + CoA + H(+)</text>
        <dbReference type="Rhea" id="RHEA:30143"/>
        <dbReference type="ChEBI" id="CHEBI:15377"/>
        <dbReference type="ChEBI" id="CHEBI:15378"/>
        <dbReference type="ChEBI" id="CHEBI:25646"/>
        <dbReference type="ChEBI" id="CHEBI:57287"/>
        <dbReference type="ChEBI" id="CHEBI:57386"/>
    </reaction>
    <physiologicalReaction direction="left-to-right" evidence="22">
        <dbReference type="Rhea" id="RHEA:30144"/>
    </physiologicalReaction>
</comment>
<comment type="catalytic activity">
    <reaction evidence="23">
        <text>hexadecanoyl-CoA + H2O = hexadecanoate + CoA + H(+)</text>
        <dbReference type="Rhea" id="RHEA:16645"/>
        <dbReference type="ChEBI" id="CHEBI:7896"/>
        <dbReference type="ChEBI" id="CHEBI:15377"/>
        <dbReference type="ChEBI" id="CHEBI:15378"/>
        <dbReference type="ChEBI" id="CHEBI:57287"/>
        <dbReference type="ChEBI" id="CHEBI:57379"/>
        <dbReference type="EC" id="3.1.2.2"/>
    </reaction>
    <physiologicalReaction direction="left-to-right" evidence="23">
        <dbReference type="Rhea" id="RHEA:16646"/>
    </physiologicalReaction>
</comment>
<dbReference type="RefSeq" id="XP_034291560.1">
    <property type="nucleotide sequence ID" value="XM_034435669.1"/>
</dbReference>
<comment type="catalytic activity">
    <reaction evidence="25">
        <text>dodecanoyl-CoA + H2O = dodecanoate + CoA + H(+)</text>
        <dbReference type="Rhea" id="RHEA:30135"/>
        <dbReference type="ChEBI" id="CHEBI:15377"/>
        <dbReference type="ChEBI" id="CHEBI:15378"/>
        <dbReference type="ChEBI" id="CHEBI:18262"/>
        <dbReference type="ChEBI" id="CHEBI:57287"/>
        <dbReference type="ChEBI" id="CHEBI:57375"/>
    </reaction>
    <physiologicalReaction direction="left-to-right" evidence="25">
        <dbReference type="Rhea" id="RHEA:30136"/>
    </physiologicalReaction>
</comment>
<evidence type="ECO:0000256" key="20">
    <source>
        <dbReference type="ARBA" id="ARBA00040123"/>
    </source>
</evidence>
<evidence type="ECO:0000256" key="19">
    <source>
        <dbReference type="ARBA" id="ARBA00038848"/>
    </source>
</evidence>
<evidence type="ECO:0000256" key="10">
    <source>
        <dbReference type="ARBA" id="ARBA00022832"/>
    </source>
</evidence>
<feature type="domain" description="Thioesterase" evidence="27">
    <location>
        <begin position="152"/>
        <end position="224"/>
    </location>
</feature>
<evidence type="ECO:0000313" key="31">
    <source>
        <dbReference type="RefSeq" id="XP_034291562.1"/>
    </source>
</evidence>
<dbReference type="PANTHER" id="PTHR12418">
    <property type="entry name" value="ACYL-COENZYME A THIOESTERASE THEM4"/>
    <property type="match status" value="1"/>
</dbReference>
<dbReference type="RefSeq" id="XP_034291562.1">
    <property type="nucleotide sequence ID" value="XM_034435671.1"/>
</dbReference>
<evidence type="ECO:0000256" key="4">
    <source>
        <dbReference type="ARBA" id="ARBA00004637"/>
    </source>
</evidence>
<dbReference type="OMA" id="MFYNDVE"/>
<keyword evidence="6" id="KW-0963">Cytoplasm</keyword>
<dbReference type="EC" id="3.1.2.2" evidence="19"/>
<evidence type="ECO:0000256" key="6">
    <source>
        <dbReference type="ARBA" id="ARBA00022490"/>
    </source>
</evidence>
<keyword evidence="10" id="KW-0276">Fatty acid metabolism</keyword>
<keyword evidence="11" id="KW-0809">Transit peptide</keyword>
<accession>A0A6P9D7B3</accession>
<keyword evidence="7" id="KW-0053">Apoptosis</keyword>
<name>A0A6P9D7B3_PANGU</name>
<evidence type="ECO:0000256" key="22">
    <source>
        <dbReference type="ARBA" id="ARBA00047588"/>
    </source>
</evidence>
<dbReference type="GO" id="GO:0006915">
    <property type="term" value="P:apoptotic process"/>
    <property type="evidence" value="ECO:0007669"/>
    <property type="project" value="UniProtKB-KW"/>
</dbReference>
<dbReference type="Gene3D" id="3.10.129.10">
    <property type="entry name" value="Hotdog Thioesterase"/>
    <property type="match status" value="1"/>
</dbReference>
<keyword evidence="8" id="KW-0999">Mitochondrion inner membrane</keyword>
<dbReference type="RefSeq" id="XP_034291561.1">
    <property type="nucleotide sequence ID" value="XM_034435670.1"/>
</dbReference>
<evidence type="ECO:0000259" key="27">
    <source>
        <dbReference type="Pfam" id="PF03061"/>
    </source>
</evidence>
<comment type="catalytic activity">
    <reaction evidence="17">
        <text>(9Z)-octadecenoyl-CoA + H2O = (9Z)-octadecenoate + CoA + H(+)</text>
        <dbReference type="Rhea" id="RHEA:40139"/>
        <dbReference type="ChEBI" id="CHEBI:15377"/>
        <dbReference type="ChEBI" id="CHEBI:15378"/>
        <dbReference type="ChEBI" id="CHEBI:30823"/>
        <dbReference type="ChEBI" id="CHEBI:57287"/>
        <dbReference type="ChEBI" id="CHEBI:57387"/>
    </reaction>
    <physiologicalReaction direction="left-to-right" evidence="17">
        <dbReference type="Rhea" id="RHEA:40140"/>
    </physiologicalReaction>
</comment>
<evidence type="ECO:0000256" key="17">
    <source>
        <dbReference type="ARBA" id="ARBA00037002"/>
    </source>
</evidence>
<keyword evidence="5" id="KW-1003">Cell membrane</keyword>
<evidence type="ECO:0000256" key="24">
    <source>
        <dbReference type="ARBA" id="ARBA00047969"/>
    </source>
</evidence>
<comment type="catalytic activity">
    <reaction evidence="16">
        <text>(5Z,8Z,11Z,14Z)-eicosatetraenoyl-CoA + H2O = (5Z,8Z,11Z,14Z)-eicosatetraenoate + CoA + H(+)</text>
        <dbReference type="Rhea" id="RHEA:40151"/>
        <dbReference type="ChEBI" id="CHEBI:15377"/>
        <dbReference type="ChEBI" id="CHEBI:15378"/>
        <dbReference type="ChEBI" id="CHEBI:32395"/>
        <dbReference type="ChEBI" id="CHEBI:57287"/>
        <dbReference type="ChEBI" id="CHEBI:57368"/>
    </reaction>
    <physiologicalReaction direction="left-to-right" evidence="16">
        <dbReference type="Rhea" id="RHEA:40152"/>
    </physiologicalReaction>
</comment>
<dbReference type="AlphaFoldDB" id="A0A6P9D7B3"/>
<keyword evidence="12" id="KW-0443">Lipid metabolism</keyword>
<evidence type="ECO:0000256" key="7">
    <source>
        <dbReference type="ARBA" id="ARBA00022703"/>
    </source>
</evidence>
<sequence length="248" mass="28061">MLRHWARLRRGLPCFVTPRNRAQGTIPPTGVPQRFSHKLQGNSPAWLVTSEKSKDWAVPNPSWSQEMMIQFNRFMEMTKDGRWRKLPSYRSYSDHLPEGLQKEELQSQKRRLFLRNIDREGMGFEYAMFMNLSEKRVAAVFQMGPYLEGPSGFTHGGAIATVLDSMVGSSVFSVSRRIVTANLNINYRSPVALGSVVLVDSRVDKIEGRKFFASGEMRSTDGQTLHAEATGLFIELQPQKETDSSSSP</sequence>
<dbReference type="Pfam" id="PF03061">
    <property type="entry name" value="4HBT"/>
    <property type="match status" value="1"/>
</dbReference>
<evidence type="ECO:0000256" key="9">
    <source>
        <dbReference type="ARBA" id="ARBA00022801"/>
    </source>
</evidence>
<evidence type="ECO:0000313" key="29">
    <source>
        <dbReference type="RefSeq" id="XP_034291560.1"/>
    </source>
</evidence>
<gene>
    <name evidence="29 30 31" type="primary">LOC117676287</name>
</gene>
<reference evidence="29 30" key="1">
    <citation type="submission" date="2025-04" db="UniProtKB">
        <authorList>
            <consortium name="RefSeq"/>
        </authorList>
    </citation>
    <scope>IDENTIFICATION</scope>
    <source>
        <tissue evidence="29 30">Blood</tissue>
    </source>
</reference>
<keyword evidence="13" id="KW-0496">Mitochondrion</keyword>
<evidence type="ECO:0000256" key="1">
    <source>
        <dbReference type="ARBA" id="ARBA00004496"/>
    </source>
</evidence>
<evidence type="ECO:0000256" key="26">
    <source>
        <dbReference type="ARBA" id="ARBA00048180"/>
    </source>
</evidence>
<dbReference type="GO" id="GO:0032587">
    <property type="term" value="C:ruffle membrane"/>
    <property type="evidence" value="ECO:0007669"/>
    <property type="project" value="UniProtKB-SubCell"/>
</dbReference>